<keyword evidence="4" id="KW-1185">Reference proteome</keyword>
<reference evidence="3" key="2">
    <citation type="submission" date="2020-02" db="EMBL/GenBank/DDBJ databases">
        <authorList>
            <person name="Gilchrist C.L.M."/>
            <person name="Chooi Y.-H."/>
        </authorList>
    </citation>
    <scope>NUCLEOTIDE SEQUENCE</scope>
    <source>
        <strain evidence="3">MST-FP2251</strain>
    </source>
</reference>
<feature type="compositionally biased region" description="Acidic residues" evidence="1">
    <location>
        <begin position="54"/>
        <end position="74"/>
    </location>
</feature>
<gene>
    <name evidence="3" type="ORF">FE257_012247</name>
</gene>
<evidence type="ECO:0000256" key="1">
    <source>
        <dbReference type="SAM" id="MobiDB-lite"/>
    </source>
</evidence>
<dbReference type="InterPro" id="IPR010730">
    <property type="entry name" value="HET"/>
</dbReference>
<dbReference type="PANTHER" id="PTHR24148">
    <property type="entry name" value="ANKYRIN REPEAT DOMAIN-CONTAINING PROTEIN 39 HOMOLOG-RELATED"/>
    <property type="match status" value="1"/>
</dbReference>
<feature type="domain" description="Heterokaryon incompatibility" evidence="2">
    <location>
        <begin position="125"/>
        <end position="271"/>
    </location>
</feature>
<name>A0AAD4GQ25_ASPNN</name>
<dbReference type="PANTHER" id="PTHR24148:SF64">
    <property type="entry name" value="HETEROKARYON INCOMPATIBILITY DOMAIN-CONTAINING PROTEIN"/>
    <property type="match status" value="1"/>
</dbReference>
<dbReference type="AlphaFoldDB" id="A0AAD4GQ25"/>
<comment type="caution">
    <text evidence="3">The sequence shown here is derived from an EMBL/GenBank/DDBJ whole genome shotgun (WGS) entry which is preliminary data.</text>
</comment>
<dbReference type="Pfam" id="PF06985">
    <property type="entry name" value="HET"/>
    <property type="match status" value="1"/>
</dbReference>
<feature type="region of interest" description="Disordered" evidence="1">
    <location>
        <begin position="51"/>
        <end position="92"/>
    </location>
</feature>
<dbReference type="InterPro" id="IPR052895">
    <property type="entry name" value="HetReg/Transcr_Mod"/>
</dbReference>
<sequence length="727" mass="81002">MAHLDTDQAFGDIFLSDNLFRAQLLEIAQCQESRDVARQWADRLRFLTSPVPAEYEEGIDDDGDAEEEEEDDNDNTSTSPIDSGRGSMSDDDLCSCSAMPLSTDHDKTTTLVLTDPDTFPNCIHYVAVSYCWQSAEPVPSHTPQPEITNYTTIQTPSGPRPPIAPPGVLHRAMRFAAHYDEPFVWIDQECIEQASPADKEHGIQAMDLVYQRSVRPVGLLACSITTQTQMDMLIALIEGIDIPLTQMDVLLETLSLVAHDPWFTRAWILQESVVGGLAMTLLIQHDPSLTKPVTLGDLRGEVEIDLLALINGFEWASTCVDRVEPDIVDRDMVGRLRGAMHKIASAQPGHVPPSWTAIDDGGDPEYRQTCNAAQALAFLELRQNERIPDRLAILANLCDFPVRVNTLVVEERGYGLSICAFVLALLNGDLSLVGAYQRGGKREESLGFSWGPPRDWKICSIDWEDDSYLYRLVEPEILLGGLALSGWVWCVDRPLDMRDMRDKYRDVASRVDVEADAAVLRVLVLEVMDTLVKRLRDLGLVSLARLIDQADRSKTKASRHDDGLCFEEKVAFLRQSLMERAGGNVKVADSYNLQWKLDFDLSTRRTVLFDAVCQHGQVLLGRLVGDPSDVHHAVLEDGDGHHDSYGALFDPSVQMDELVLVPCLQRGADIPRSTGQDREFTPICWKVTVNTECEDEDQSAFAVQGHQTVQGMWVIDEDADPGRYLLA</sequence>
<proteinExistence type="predicted"/>
<protein>
    <recommendedName>
        <fullName evidence="2">Heterokaryon incompatibility domain-containing protein</fullName>
    </recommendedName>
</protein>
<evidence type="ECO:0000313" key="4">
    <source>
        <dbReference type="Proteomes" id="UP001194746"/>
    </source>
</evidence>
<organism evidence="3 4">
    <name type="scientific">Aspergillus nanangensis</name>
    <dbReference type="NCBI Taxonomy" id="2582783"/>
    <lineage>
        <taxon>Eukaryota</taxon>
        <taxon>Fungi</taxon>
        <taxon>Dikarya</taxon>
        <taxon>Ascomycota</taxon>
        <taxon>Pezizomycotina</taxon>
        <taxon>Eurotiomycetes</taxon>
        <taxon>Eurotiomycetidae</taxon>
        <taxon>Eurotiales</taxon>
        <taxon>Aspergillaceae</taxon>
        <taxon>Aspergillus</taxon>
        <taxon>Aspergillus subgen. Circumdati</taxon>
    </lineage>
</organism>
<dbReference type="EMBL" id="VCAU01000087">
    <property type="protein sequence ID" value="KAF9885869.1"/>
    <property type="molecule type" value="Genomic_DNA"/>
</dbReference>
<dbReference type="Proteomes" id="UP001194746">
    <property type="component" value="Unassembled WGS sequence"/>
</dbReference>
<accession>A0AAD4GQ25</accession>
<evidence type="ECO:0000259" key="2">
    <source>
        <dbReference type="Pfam" id="PF06985"/>
    </source>
</evidence>
<reference evidence="3" key="1">
    <citation type="journal article" date="2019" name="Beilstein J. Org. Chem.">
        <title>Nanangenines: drimane sesquiterpenoids as the dominant metabolite cohort of a novel Australian fungus, Aspergillus nanangensis.</title>
        <authorList>
            <person name="Lacey H.J."/>
            <person name="Gilchrist C.L.M."/>
            <person name="Crombie A."/>
            <person name="Kalaitzis J.A."/>
            <person name="Vuong D."/>
            <person name="Rutledge P.J."/>
            <person name="Turner P."/>
            <person name="Pitt J.I."/>
            <person name="Lacey E."/>
            <person name="Chooi Y.H."/>
            <person name="Piggott A.M."/>
        </authorList>
    </citation>
    <scope>NUCLEOTIDE SEQUENCE</scope>
    <source>
        <strain evidence="3">MST-FP2251</strain>
    </source>
</reference>
<evidence type="ECO:0000313" key="3">
    <source>
        <dbReference type="EMBL" id="KAF9885869.1"/>
    </source>
</evidence>